<evidence type="ECO:0000313" key="5">
    <source>
        <dbReference type="WBParaSite" id="TTAC_0000268401-mRNA-1"/>
    </source>
</evidence>
<dbReference type="PRINTS" id="PR00837">
    <property type="entry name" value="V5TPXLIKE"/>
</dbReference>
<name>A0A0R3WPJ4_HYDTA</name>
<evidence type="ECO:0000259" key="2">
    <source>
        <dbReference type="SMART" id="SM00198"/>
    </source>
</evidence>
<accession>A0A0R3WPJ4</accession>
<gene>
    <name evidence="3" type="ORF">TTAC_LOCUS2669</name>
</gene>
<protein>
    <submittedName>
        <fullName evidence="5">SCP domain-containing protein</fullName>
    </submittedName>
</protein>
<proteinExistence type="predicted"/>
<dbReference type="SMART" id="SM00198">
    <property type="entry name" value="SCP"/>
    <property type="match status" value="1"/>
</dbReference>
<dbReference type="OrthoDB" id="674273at2759"/>
<evidence type="ECO:0000256" key="1">
    <source>
        <dbReference type="SAM" id="SignalP"/>
    </source>
</evidence>
<dbReference type="Gene3D" id="3.40.33.10">
    <property type="entry name" value="CAP"/>
    <property type="match status" value="1"/>
</dbReference>
<dbReference type="InterPro" id="IPR035940">
    <property type="entry name" value="CAP_sf"/>
</dbReference>
<dbReference type="InterPro" id="IPR001283">
    <property type="entry name" value="CRISP-related"/>
</dbReference>
<feature type="signal peptide" evidence="1">
    <location>
        <begin position="1"/>
        <end position="16"/>
    </location>
</feature>
<dbReference type="PANTHER" id="PTHR10334">
    <property type="entry name" value="CYSTEINE-RICH SECRETORY PROTEIN-RELATED"/>
    <property type="match status" value="1"/>
</dbReference>
<feature type="chain" id="PRO_5043132948" evidence="1">
    <location>
        <begin position="17"/>
        <end position="265"/>
    </location>
</feature>
<reference evidence="5" key="1">
    <citation type="submission" date="2017-02" db="UniProtKB">
        <authorList>
            <consortium name="WormBaseParasite"/>
        </authorList>
    </citation>
    <scope>IDENTIFICATION</scope>
</reference>
<dbReference type="AlphaFoldDB" id="A0A0R3WPJ4"/>
<dbReference type="SUPFAM" id="SSF55797">
    <property type="entry name" value="PR-1-like"/>
    <property type="match status" value="2"/>
</dbReference>
<sequence>MRALGLVLLVAASCWSITDVERAQMLEAHHQVRQSVNPPAASMKLMRYSKKLETLADKWARRCEFEHPNGDEHPEYHALGQNLALAIGFKPPLTEASCGWTGEVKFYQYANDSCSHICDHYTQVSLFVRLEQCIAPSLWSEVHVMPFFNLHICLPKYVDMVWADTTEVGCSMRRCDGLRPKQNNPQYITVCQYSPMGNYIGRKPYTEGPSCSQCAKGEQCYRNQCVKGFQWKRVFPLSKLPHLKDRTMPKCKPTEFYSSVIYRGA</sequence>
<evidence type="ECO:0000313" key="3">
    <source>
        <dbReference type="EMBL" id="VDM20831.1"/>
    </source>
</evidence>
<keyword evidence="4" id="KW-1185">Reference proteome</keyword>
<dbReference type="Pfam" id="PF00188">
    <property type="entry name" value="CAP"/>
    <property type="match status" value="1"/>
</dbReference>
<dbReference type="EMBL" id="UYWX01001355">
    <property type="protein sequence ID" value="VDM20831.1"/>
    <property type="molecule type" value="Genomic_DNA"/>
</dbReference>
<reference evidence="3 4" key="2">
    <citation type="submission" date="2018-11" db="EMBL/GenBank/DDBJ databases">
        <authorList>
            <consortium name="Pathogen Informatics"/>
        </authorList>
    </citation>
    <scope>NUCLEOTIDE SEQUENCE [LARGE SCALE GENOMIC DNA]</scope>
</reference>
<dbReference type="WBParaSite" id="TTAC_0000268401-mRNA-1">
    <property type="protein sequence ID" value="TTAC_0000268401-mRNA-1"/>
    <property type="gene ID" value="TTAC_0000268401"/>
</dbReference>
<organism evidence="5">
    <name type="scientific">Hydatigena taeniaeformis</name>
    <name type="common">Feline tapeworm</name>
    <name type="synonym">Taenia taeniaeformis</name>
    <dbReference type="NCBI Taxonomy" id="6205"/>
    <lineage>
        <taxon>Eukaryota</taxon>
        <taxon>Metazoa</taxon>
        <taxon>Spiralia</taxon>
        <taxon>Lophotrochozoa</taxon>
        <taxon>Platyhelminthes</taxon>
        <taxon>Cestoda</taxon>
        <taxon>Eucestoda</taxon>
        <taxon>Cyclophyllidea</taxon>
        <taxon>Taeniidae</taxon>
        <taxon>Hydatigera</taxon>
    </lineage>
</organism>
<dbReference type="Proteomes" id="UP000274429">
    <property type="component" value="Unassembled WGS sequence"/>
</dbReference>
<evidence type="ECO:0000313" key="4">
    <source>
        <dbReference type="Proteomes" id="UP000274429"/>
    </source>
</evidence>
<keyword evidence="1" id="KW-0732">Signal</keyword>
<feature type="domain" description="SCP" evidence="2">
    <location>
        <begin position="20"/>
        <end position="201"/>
    </location>
</feature>
<dbReference type="InterPro" id="IPR014044">
    <property type="entry name" value="CAP_dom"/>
</dbReference>